<keyword evidence="3" id="KW-1185">Reference proteome</keyword>
<reference evidence="2 3" key="1">
    <citation type="submission" date="2015-09" db="EMBL/GenBank/DDBJ databases">
        <title>Atta colombica WGS genome.</title>
        <authorList>
            <person name="Nygaard S."/>
            <person name="Hu H."/>
            <person name="Boomsma J."/>
            <person name="Zhang G."/>
        </authorList>
    </citation>
    <scope>NUCLEOTIDE SEQUENCE [LARGE SCALE GENOMIC DNA]</scope>
    <source>
        <strain evidence="2">Treedump-2</strain>
        <tissue evidence="2">Whole body</tissue>
    </source>
</reference>
<feature type="region of interest" description="Disordered" evidence="1">
    <location>
        <begin position="50"/>
        <end position="120"/>
    </location>
</feature>
<feature type="compositionally biased region" description="Basic and acidic residues" evidence="1">
    <location>
        <begin position="88"/>
        <end position="120"/>
    </location>
</feature>
<dbReference type="AlphaFoldDB" id="A0A195B403"/>
<proteinExistence type="predicted"/>
<dbReference type="Proteomes" id="UP000078540">
    <property type="component" value="Unassembled WGS sequence"/>
</dbReference>
<evidence type="ECO:0000313" key="2">
    <source>
        <dbReference type="EMBL" id="KYM79218.1"/>
    </source>
</evidence>
<gene>
    <name evidence="2" type="ORF">ALC53_10383</name>
</gene>
<feature type="region of interest" description="Disordered" evidence="1">
    <location>
        <begin position="1"/>
        <end position="38"/>
    </location>
</feature>
<name>A0A195B403_9HYME</name>
<feature type="region of interest" description="Disordered" evidence="1">
    <location>
        <begin position="147"/>
        <end position="171"/>
    </location>
</feature>
<feature type="compositionally biased region" description="Basic and acidic residues" evidence="1">
    <location>
        <begin position="147"/>
        <end position="160"/>
    </location>
</feature>
<sequence length="324" mass="35559">MTGGSRGTPPGIRTEHLVVQHNGNRSGEGKGGVREVTSVTRDEVVWKGRAGYYHDKSSPSWFLPGYPGAWDRNSGGPVAGKGGTDSPPPRKDLVRDEVRGDDTTCDDGHEETYLRREKRRATSHEDLEAVYADEALRKQTLDSRLEDVNDTRPTTKRERAVSGGAVAAPGAPKVPYKRKRVASYHQATLRRYRRNIAEAINLSCSQDDAVSRRFCSPVRVMIRGTRDNPPLLRVLQATLYGLVTSIQRIDDPEILAGTSGGRVLQRILTRESRCTRPEAGVAISLGVLEYSYSKYPLCRKSLFQSHGVNAAGPQSVATDSLSTS</sequence>
<accession>A0A195B403</accession>
<organism evidence="2 3">
    <name type="scientific">Atta colombica</name>
    <dbReference type="NCBI Taxonomy" id="520822"/>
    <lineage>
        <taxon>Eukaryota</taxon>
        <taxon>Metazoa</taxon>
        <taxon>Ecdysozoa</taxon>
        <taxon>Arthropoda</taxon>
        <taxon>Hexapoda</taxon>
        <taxon>Insecta</taxon>
        <taxon>Pterygota</taxon>
        <taxon>Neoptera</taxon>
        <taxon>Endopterygota</taxon>
        <taxon>Hymenoptera</taxon>
        <taxon>Apocrita</taxon>
        <taxon>Aculeata</taxon>
        <taxon>Formicoidea</taxon>
        <taxon>Formicidae</taxon>
        <taxon>Myrmicinae</taxon>
        <taxon>Atta</taxon>
    </lineage>
</organism>
<evidence type="ECO:0000313" key="3">
    <source>
        <dbReference type="Proteomes" id="UP000078540"/>
    </source>
</evidence>
<protein>
    <submittedName>
        <fullName evidence="2">Uncharacterized protein</fullName>
    </submittedName>
</protein>
<feature type="compositionally biased region" description="Low complexity" evidence="1">
    <location>
        <begin position="161"/>
        <end position="171"/>
    </location>
</feature>
<evidence type="ECO:0000256" key="1">
    <source>
        <dbReference type="SAM" id="MobiDB-lite"/>
    </source>
</evidence>
<dbReference type="EMBL" id="KQ976618">
    <property type="protein sequence ID" value="KYM79218.1"/>
    <property type="molecule type" value="Genomic_DNA"/>
</dbReference>